<sequence>MMGTEQPLVPLSVYTEAGDGDTNVHTYNENVLKWGYTCLPLTVAIFRNHMPEKSFPEQMKWLDVAAGSGMVAEEFDKAGVRFKAAVALDQSIPMLKLAQTTGKYELLLAHDISQELPFLDDSFDLVTMIGASTYVDCRWGFLREFTRVIKTQGLIILTVRDDELHTKMWAEYVTQMLEEKLVEELEGPFRHKPEPIPYLPNHPTYADKVKVHMIVLRVTKVGREEAAK</sequence>
<dbReference type="PANTHER" id="PTHR43591">
    <property type="entry name" value="METHYLTRANSFERASE"/>
    <property type="match status" value="1"/>
</dbReference>
<dbReference type="CDD" id="cd02440">
    <property type="entry name" value="AdoMet_MTases"/>
    <property type="match status" value="1"/>
</dbReference>
<reference evidence="2" key="1">
    <citation type="submission" date="2014-11" db="EMBL/GenBank/DDBJ databases">
        <authorList>
            <person name="Otto D Thomas"/>
            <person name="Naeem Raeece"/>
        </authorList>
    </citation>
    <scope>NUCLEOTIDE SEQUENCE</scope>
</reference>
<organism evidence="2">
    <name type="scientific">Chromera velia CCMP2878</name>
    <dbReference type="NCBI Taxonomy" id="1169474"/>
    <lineage>
        <taxon>Eukaryota</taxon>
        <taxon>Sar</taxon>
        <taxon>Alveolata</taxon>
        <taxon>Colpodellida</taxon>
        <taxon>Chromeraceae</taxon>
        <taxon>Chromera</taxon>
    </lineage>
</organism>
<proteinExistence type="predicted"/>
<dbReference type="AlphaFoldDB" id="A0A0G4FLE8"/>
<gene>
    <name evidence="2" type="ORF">Cvel_17467</name>
</gene>
<evidence type="ECO:0000259" key="1">
    <source>
        <dbReference type="Pfam" id="PF08241"/>
    </source>
</evidence>
<dbReference type="VEuPathDB" id="CryptoDB:Cvel_17467"/>
<feature type="domain" description="Methyltransferase type 11" evidence="1">
    <location>
        <begin position="62"/>
        <end position="157"/>
    </location>
</feature>
<dbReference type="InterPro" id="IPR013216">
    <property type="entry name" value="Methyltransf_11"/>
</dbReference>
<dbReference type="PhylomeDB" id="A0A0G4FLE8"/>
<dbReference type="Gene3D" id="3.40.50.150">
    <property type="entry name" value="Vaccinia Virus protein VP39"/>
    <property type="match status" value="1"/>
</dbReference>
<dbReference type="Pfam" id="PF08241">
    <property type="entry name" value="Methyltransf_11"/>
    <property type="match status" value="1"/>
</dbReference>
<dbReference type="InterPro" id="IPR029063">
    <property type="entry name" value="SAM-dependent_MTases_sf"/>
</dbReference>
<protein>
    <recommendedName>
        <fullName evidence="1">Methyltransferase type 11 domain-containing protein</fullName>
    </recommendedName>
</protein>
<dbReference type="GO" id="GO:0008757">
    <property type="term" value="F:S-adenosylmethionine-dependent methyltransferase activity"/>
    <property type="evidence" value="ECO:0007669"/>
    <property type="project" value="InterPro"/>
</dbReference>
<evidence type="ECO:0000313" key="2">
    <source>
        <dbReference type="EMBL" id="CEM14210.1"/>
    </source>
</evidence>
<dbReference type="SUPFAM" id="SSF53335">
    <property type="entry name" value="S-adenosyl-L-methionine-dependent methyltransferases"/>
    <property type="match status" value="1"/>
</dbReference>
<dbReference type="EMBL" id="CDMZ01000435">
    <property type="protein sequence ID" value="CEM14210.1"/>
    <property type="molecule type" value="Genomic_DNA"/>
</dbReference>
<accession>A0A0G4FLE8</accession>
<name>A0A0G4FLE8_9ALVE</name>